<keyword evidence="7" id="KW-1185">Reference proteome</keyword>
<proteinExistence type="inferred from homology"/>
<organism evidence="6 7">
    <name type="scientific">Thermocrinis albus (strain DSM 14484 / JCM 11386 / HI 11/12)</name>
    <dbReference type="NCBI Taxonomy" id="638303"/>
    <lineage>
        <taxon>Bacteria</taxon>
        <taxon>Pseudomonadati</taxon>
        <taxon>Aquificota</taxon>
        <taxon>Aquificia</taxon>
        <taxon>Aquificales</taxon>
        <taxon>Aquificaceae</taxon>
        <taxon>Thermocrinis</taxon>
    </lineage>
</organism>
<dbReference type="Pfam" id="PF00149">
    <property type="entry name" value="Metallophos"/>
    <property type="match status" value="1"/>
</dbReference>
<dbReference type="Gene3D" id="3.60.21.10">
    <property type="match status" value="1"/>
</dbReference>
<keyword evidence="3 4" id="KW-0269">Exonuclease</keyword>
<dbReference type="GO" id="GO:0006310">
    <property type="term" value="P:DNA recombination"/>
    <property type="evidence" value="ECO:0007669"/>
    <property type="project" value="UniProtKB-KW"/>
</dbReference>
<dbReference type="PANTHER" id="PTHR30337:SF0">
    <property type="entry name" value="NUCLEASE SBCCD SUBUNIT D"/>
    <property type="match status" value="1"/>
</dbReference>
<evidence type="ECO:0000256" key="3">
    <source>
        <dbReference type="ARBA" id="ARBA00022839"/>
    </source>
</evidence>
<keyword evidence="2 4" id="KW-0378">Hydrolase</keyword>
<evidence type="ECO:0000313" key="7">
    <source>
        <dbReference type="Proteomes" id="UP000002043"/>
    </source>
</evidence>
<dbReference type="HOGENOM" id="CLU_038045_2_0_0"/>
<keyword evidence="4" id="KW-0255">Endonuclease</keyword>
<gene>
    <name evidence="4" type="primary">sbcD</name>
    <name evidence="6" type="ordered locus">Thal_0552</name>
</gene>
<keyword evidence="1 4" id="KW-0540">Nuclease</keyword>
<evidence type="ECO:0000256" key="4">
    <source>
        <dbReference type="RuleBase" id="RU363069"/>
    </source>
</evidence>
<protein>
    <recommendedName>
        <fullName evidence="4">Nuclease SbcCD subunit D</fullName>
    </recommendedName>
</protein>
<evidence type="ECO:0000259" key="5">
    <source>
        <dbReference type="Pfam" id="PF00149"/>
    </source>
</evidence>
<sequence>MRLLHISDLHAGKTINRISRNEDLEYALEQVKSILKEERVDILLIGGDIFDKFPIDADSKHLIMEFLTDVATHRVHVVMIAGNHDPYDNIKSFKPLRKLANIHAYDRPEKDVEKIIFRIEDLAIACVPYIHEKVITKAEETAGRDYAHKVSNYLQAVAHAVKDARYRILLAHLMVEGASYTGTEKESSVSPFYSIRPDQIPPGFHYVALGHVHRHQQIKAAPSLTYYSGSLYQLDFSEKGNDKFANLVVLEQDGVKVDPIKLDIKRPLYEVTVPKGESPERVLEPFKDKPGLFKVILEKDSKEDFSIGVKKDLVQRILGERLVWVQIKDTSVRWEKEVPELSTDLNILSMYDQFHKRLHGKEAPISVKKTLASLLERLQHETHQA</sequence>
<dbReference type="AlphaFoldDB" id="D3SPU9"/>
<dbReference type="CDD" id="cd00840">
    <property type="entry name" value="MPP_Mre11_N"/>
    <property type="match status" value="1"/>
</dbReference>
<dbReference type="PANTHER" id="PTHR30337">
    <property type="entry name" value="COMPONENT OF ATP-DEPENDENT DSDNA EXONUCLEASE"/>
    <property type="match status" value="1"/>
</dbReference>
<dbReference type="SUPFAM" id="SSF56300">
    <property type="entry name" value="Metallo-dependent phosphatases"/>
    <property type="match status" value="1"/>
</dbReference>
<feature type="domain" description="Calcineurin-like phosphoesterase" evidence="5">
    <location>
        <begin position="1"/>
        <end position="214"/>
    </location>
</feature>
<dbReference type="GO" id="GO:0004519">
    <property type="term" value="F:endonuclease activity"/>
    <property type="evidence" value="ECO:0007669"/>
    <property type="project" value="UniProtKB-KW"/>
</dbReference>
<dbReference type="GO" id="GO:0006260">
    <property type="term" value="P:DNA replication"/>
    <property type="evidence" value="ECO:0007669"/>
    <property type="project" value="UniProtKB-KW"/>
</dbReference>
<comment type="function">
    <text evidence="4">SbcCD cleaves DNA hairpin structures. These structures can inhibit DNA replication and are intermediates in certain DNA recombination reactions. The complex acts as a 3'-&gt;5' double strand exonuclease that can open hairpins. It also has a 5' single-strand endonuclease activity.</text>
</comment>
<keyword evidence="4" id="KW-0235">DNA replication</keyword>
<name>D3SPU9_THEAH</name>
<dbReference type="STRING" id="638303.Thal_0552"/>
<evidence type="ECO:0000256" key="2">
    <source>
        <dbReference type="ARBA" id="ARBA00022801"/>
    </source>
</evidence>
<comment type="similarity">
    <text evidence="4">Belongs to the SbcD family.</text>
</comment>
<dbReference type="InterPro" id="IPR029052">
    <property type="entry name" value="Metallo-depent_PP-like"/>
</dbReference>
<accession>D3SPU9</accession>
<dbReference type="InterPro" id="IPR050535">
    <property type="entry name" value="DNA_Repair-Maintenance_Comp"/>
</dbReference>
<dbReference type="KEGG" id="tal:Thal_0552"/>
<dbReference type="OrthoDB" id="9773856at2"/>
<dbReference type="Proteomes" id="UP000002043">
    <property type="component" value="Chromosome"/>
</dbReference>
<dbReference type="RefSeq" id="WP_012991593.1">
    <property type="nucleotide sequence ID" value="NC_013894.1"/>
</dbReference>
<comment type="subunit">
    <text evidence="4">Heterodimer of SbcC and SbcD.</text>
</comment>
<dbReference type="EMBL" id="CP001931">
    <property type="protein sequence ID" value="ADC89186.1"/>
    <property type="molecule type" value="Genomic_DNA"/>
</dbReference>
<dbReference type="InterPro" id="IPR041796">
    <property type="entry name" value="Mre11_N"/>
</dbReference>
<dbReference type="InterPro" id="IPR004843">
    <property type="entry name" value="Calcineurin-like_PHP"/>
</dbReference>
<dbReference type="eggNOG" id="COG0420">
    <property type="taxonomic scope" value="Bacteria"/>
</dbReference>
<dbReference type="InterPro" id="IPR004593">
    <property type="entry name" value="SbcD"/>
</dbReference>
<keyword evidence="4" id="KW-0233">DNA recombination</keyword>
<dbReference type="NCBIfam" id="TIGR00619">
    <property type="entry name" value="sbcd"/>
    <property type="match status" value="1"/>
</dbReference>
<evidence type="ECO:0000313" key="6">
    <source>
        <dbReference type="EMBL" id="ADC89186.1"/>
    </source>
</evidence>
<reference evidence="7" key="1">
    <citation type="journal article" date="2010" name="Stand. Genomic Sci.">
        <title>Complete genome sequence of Thermocrinis albus type strain (HI 11/12T).</title>
        <authorList>
            <person name="Wirth R."/>
            <person name="Sikorski J."/>
            <person name="Brambilla E."/>
            <person name="Misra M."/>
            <person name="Lapidus A."/>
            <person name="Copeland A."/>
            <person name="Nolan M."/>
            <person name="Lucas S."/>
            <person name="Chen F."/>
            <person name="Tice H."/>
            <person name="Cheng J.F."/>
            <person name="Han C."/>
            <person name="Detter J.C."/>
            <person name="Tapia R."/>
            <person name="Bruce D."/>
            <person name="Goodwin L."/>
            <person name="Pitluck S."/>
            <person name="Pati A."/>
            <person name="Anderson I."/>
            <person name="Ivanova N."/>
            <person name="Mavromatis K."/>
            <person name="Mikhailova N."/>
            <person name="Chen A."/>
            <person name="Palaniappan K."/>
            <person name="Bilek Y."/>
            <person name="Hader T."/>
            <person name="Land M."/>
            <person name="Hauser L."/>
            <person name="Chang Y.J."/>
            <person name="Jeffries C.D."/>
            <person name="Tindall B.J."/>
            <person name="Rohde M."/>
            <person name="Goker M."/>
            <person name="Bristow J."/>
            <person name="Eisen J.A."/>
            <person name="Markowitz V."/>
            <person name="Hugenholtz P."/>
            <person name="Kyrpides N.C."/>
            <person name="Klenk H.P."/>
        </authorList>
    </citation>
    <scope>NUCLEOTIDE SEQUENCE [LARGE SCALE GENOMIC DNA]</scope>
    <source>
        <strain evidence="7">DSM 14484 / JCM 11386 / HI 11/12</strain>
    </source>
</reference>
<evidence type="ECO:0000256" key="1">
    <source>
        <dbReference type="ARBA" id="ARBA00022722"/>
    </source>
</evidence>
<dbReference type="GO" id="GO:0008408">
    <property type="term" value="F:3'-5' exonuclease activity"/>
    <property type="evidence" value="ECO:0007669"/>
    <property type="project" value="InterPro"/>
</dbReference>